<dbReference type="KEGG" id="ppnm:LV28_24235"/>
<feature type="chain" id="PRO_5016632464" evidence="1">
    <location>
        <begin position="28"/>
        <end position="141"/>
    </location>
</feature>
<organism evidence="2 4">
    <name type="scientific">Pandoraea pnomenusa</name>
    <dbReference type="NCBI Taxonomy" id="93220"/>
    <lineage>
        <taxon>Bacteria</taxon>
        <taxon>Pseudomonadati</taxon>
        <taxon>Pseudomonadota</taxon>
        <taxon>Betaproteobacteria</taxon>
        <taxon>Burkholderiales</taxon>
        <taxon>Burkholderiaceae</taxon>
        <taxon>Pandoraea</taxon>
    </lineage>
</organism>
<proteinExistence type="predicted"/>
<evidence type="ECO:0000313" key="5">
    <source>
        <dbReference type="Proteomes" id="UP000361468"/>
    </source>
</evidence>
<keyword evidence="1" id="KW-0732">Signal</keyword>
<dbReference type="Proteomes" id="UP000254573">
    <property type="component" value="Unassembled WGS sequence"/>
</dbReference>
<evidence type="ECO:0000313" key="2">
    <source>
        <dbReference type="EMBL" id="SUA81900.1"/>
    </source>
</evidence>
<gene>
    <name evidence="2" type="ORF">NCTC13160_04772</name>
    <name evidence="3" type="ORF">PPN31119_03101</name>
</gene>
<dbReference type="RefSeq" id="WP_023596540.1">
    <property type="nucleotide sequence ID" value="NC_023018.2"/>
</dbReference>
<feature type="signal peptide" evidence="1">
    <location>
        <begin position="1"/>
        <end position="27"/>
    </location>
</feature>
<accession>A0A378YZH4</accession>
<protein>
    <submittedName>
        <fullName evidence="2">Uncharacterized protein</fullName>
    </submittedName>
</protein>
<dbReference type="GeneID" id="57198400"/>
<evidence type="ECO:0000256" key="1">
    <source>
        <dbReference type="SAM" id="SignalP"/>
    </source>
</evidence>
<name>A0A378YZH4_9BURK</name>
<dbReference type="KEGG" id="prb:X636_20210"/>
<evidence type="ECO:0000313" key="4">
    <source>
        <dbReference type="Proteomes" id="UP000254573"/>
    </source>
</evidence>
<sequence>MFKFSVVSTRSAMFCMACACIASSAQADVTGAGIPNIAVSDALLATTRAANLQQSVVAHLPGATPTALAPVSSTLTTANNVRLWDEVIPPAPSPKPTQASSAPQGQLRTTVAIAQPSTHPIAAGLLATSFTLNASTVRVGR</sequence>
<keyword evidence="5" id="KW-1185">Reference proteome</keyword>
<dbReference type="EMBL" id="UGSG01000001">
    <property type="protein sequence ID" value="SUA81900.1"/>
    <property type="molecule type" value="Genomic_DNA"/>
</dbReference>
<dbReference type="EMBL" id="CABPSO010000010">
    <property type="protein sequence ID" value="VVE68936.1"/>
    <property type="molecule type" value="Genomic_DNA"/>
</dbReference>
<dbReference type="OrthoDB" id="8943024at2"/>
<reference evidence="3 5" key="2">
    <citation type="submission" date="2019-08" db="EMBL/GenBank/DDBJ databases">
        <authorList>
            <person name="Peeters C."/>
        </authorList>
    </citation>
    <scope>NUCLEOTIDE SEQUENCE [LARGE SCALE GENOMIC DNA]</scope>
    <source>
        <strain evidence="3 5">LMG 31119</strain>
    </source>
</reference>
<evidence type="ECO:0000313" key="3">
    <source>
        <dbReference type="EMBL" id="VVE68936.1"/>
    </source>
</evidence>
<reference evidence="2 4" key="1">
    <citation type="submission" date="2018-06" db="EMBL/GenBank/DDBJ databases">
        <authorList>
            <consortium name="Pathogen Informatics"/>
            <person name="Doyle S."/>
        </authorList>
    </citation>
    <scope>NUCLEOTIDE SEQUENCE [LARGE SCALE GENOMIC DNA]</scope>
    <source>
        <strain evidence="2 4">NCTC13160</strain>
    </source>
</reference>
<dbReference type="AlphaFoldDB" id="A0A378YZH4"/>
<dbReference type="Proteomes" id="UP000361468">
    <property type="component" value="Unassembled WGS sequence"/>
</dbReference>